<feature type="transmembrane region" description="Helical" evidence="9">
    <location>
        <begin position="371"/>
        <end position="397"/>
    </location>
</feature>
<name>A0A7S2R8T8_9STRA</name>
<evidence type="ECO:0000256" key="4">
    <source>
        <dbReference type="ARBA" id="ARBA00022554"/>
    </source>
</evidence>
<evidence type="ECO:0000256" key="5">
    <source>
        <dbReference type="ARBA" id="ARBA00022692"/>
    </source>
</evidence>
<keyword evidence="8 9" id="KW-0472">Membrane</keyword>
<organism evidence="11">
    <name type="scientific">Mucochytrium quahogii</name>
    <dbReference type="NCBI Taxonomy" id="96639"/>
    <lineage>
        <taxon>Eukaryota</taxon>
        <taxon>Sar</taxon>
        <taxon>Stramenopiles</taxon>
        <taxon>Bigyra</taxon>
        <taxon>Labyrinthulomycetes</taxon>
        <taxon>Thraustochytrida</taxon>
        <taxon>Thraustochytriidae</taxon>
        <taxon>Mucochytrium</taxon>
    </lineage>
</organism>
<evidence type="ECO:0000256" key="8">
    <source>
        <dbReference type="ARBA" id="ARBA00023136"/>
    </source>
</evidence>
<feature type="transmembrane region" description="Helical" evidence="9">
    <location>
        <begin position="26"/>
        <end position="47"/>
    </location>
</feature>
<protein>
    <recommendedName>
        <fullName evidence="10">Amino acid transporter transmembrane domain-containing protein</fullName>
    </recommendedName>
</protein>
<feature type="transmembrane region" description="Helical" evidence="9">
    <location>
        <begin position="278"/>
        <end position="302"/>
    </location>
</feature>
<feature type="transmembrane region" description="Helical" evidence="9">
    <location>
        <begin position="99"/>
        <end position="122"/>
    </location>
</feature>
<keyword evidence="4" id="KW-0926">Vacuole</keyword>
<sequence length="452" mass="49246">MHSKVQVELDIDCEPQSDLGQRRGTLLGFSANIMNTIVGAGILGLPYSFAKVGWATGLVLLLLGVVTTQWSVHLINLVCIRVGGDQLSFGYVAQRVNNWVPILLDLFVILMCLVMPIVYLGTAADFLVLVFGYITPNADFDAWYLSRTFFLTIVFVVCAAPLSLFRKVTILQYTSGVAMLCVLYTVILVLVYSVSGTTEQLCASFLKGNNATMCFGENCCLSETEGSLCCIGKIYAFDGEFKDVLSSVAIMLVSYGCTPQVFLAYNDLVNPTATRLDAGVGIALYIVTGLYFVAALGGYFTYGHVVSDDLLGSYPVNLVCTIARLGIVFLVAVSFPLLFHAARDATVHIITQIYTAVTKQSLEPFSKAEKFVFYGVAVGELALVYVVSLLGISMSVLLSLNGALTYGMLSFTVPGVFYWILFKENGLTFHRLTCPLLVVLGTFVMIVNIVYW</sequence>
<evidence type="ECO:0000256" key="2">
    <source>
        <dbReference type="ARBA" id="ARBA00008066"/>
    </source>
</evidence>
<evidence type="ECO:0000256" key="9">
    <source>
        <dbReference type="SAM" id="Phobius"/>
    </source>
</evidence>
<evidence type="ECO:0000313" key="11">
    <source>
        <dbReference type="EMBL" id="CAD9664015.1"/>
    </source>
</evidence>
<evidence type="ECO:0000256" key="7">
    <source>
        <dbReference type="ARBA" id="ARBA00022989"/>
    </source>
</evidence>
<dbReference type="GO" id="GO:0005290">
    <property type="term" value="F:L-histidine transmembrane transporter activity"/>
    <property type="evidence" value="ECO:0007669"/>
    <property type="project" value="TreeGrafter"/>
</dbReference>
<keyword evidence="3" id="KW-0813">Transport</keyword>
<comment type="similarity">
    <text evidence="2">Belongs to the amino acid/polyamine transporter 2 family.</text>
</comment>
<reference evidence="11" key="1">
    <citation type="submission" date="2021-01" db="EMBL/GenBank/DDBJ databases">
        <authorList>
            <person name="Corre E."/>
            <person name="Pelletier E."/>
            <person name="Niang G."/>
            <person name="Scheremetjew M."/>
            <person name="Finn R."/>
            <person name="Kale V."/>
            <person name="Holt S."/>
            <person name="Cochrane G."/>
            <person name="Meng A."/>
            <person name="Brown T."/>
            <person name="Cohen L."/>
        </authorList>
    </citation>
    <scope>NUCLEOTIDE SEQUENCE</scope>
    <source>
        <strain evidence="11">NY070348D</strain>
    </source>
</reference>
<dbReference type="GO" id="GO:0005774">
    <property type="term" value="C:vacuolar membrane"/>
    <property type="evidence" value="ECO:0007669"/>
    <property type="project" value="UniProtKB-SubCell"/>
</dbReference>
<proteinExistence type="inferred from homology"/>
<evidence type="ECO:0000256" key="1">
    <source>
        <dbReference type="ARBA" id="ARBA00004128"/>
    </source>
</evidence>
<dbReference type="GO" id="GO:0005302">
    <property type="term" value="F:L-tyrosine transmembrane transporter activity"/>
    <property type="evidence" value="ECO:0007669"/>
    <property type="project" value="TreeGrafter"/>
</dbReference>
<dbReference type="InterPro" id="IPR013057">
    <property type="entry name" value="AA_transpt_TM"/>
</dbReference>
<dbReference type="GO" id="GO:0015194">
    <property type="term" value="F:L-serine transmembrane transporter activity"/>
    <property type="evidence" value="ECO:0007669"/>
    <property type="project" value="TreeGrafter"/>
</dbReference>
<dbReference type="PANTHER" id="PTHR22950:SF678">
    <property type="entry name" value="VACUOLAR AMINO ACID TRANSPORTER 5-RELATED"/>
    <property type="match status" value="1"/>
</dbReference>
<evidence type="ECO:0000256" key="3">
    <source>
        <dbReference type="ARBA" id="ARBA00022448"/>
    </source>
</evidence>
<feature type="transmembrane region" description="Helical" evidence="9">
    <location>
        <begin position="142"/>
        <end position="165"/>
    </location>
</feature>
<feature type="domain" description="Amino acid transporter transmembrane" evidence="10">
    <location>
        <begin position="25"/>
        <end position="448"/>
    </location>
</feature>
<keyword evidence="7 9" id="KW-1133">Transmembrane helix</keyword>
<dbReference type="AlphaFoldDB" id="A0A7S2R8T8"/>
<accession>A0A7S2R8T8</accession>
<dbReference type="GO" id="GO:0005313">
    <property type="term" value="F:L-glutamate transmembrane transporter activity"/>
    <property type="evidence" value="ECO:0007669"/>
    <property type="project" value="TreeGrafter"/>
</dbReference>
<dbReference type="Pfam" id="PF01490">
    <property type="entry name" value="Aa_trans"/>
    <property type="match status" value="1"/>
</dbReference>
<feature type="transmembrane region" description="Helical" evidence="9">
    <location>
        <begin position="314"/>
        <end position="339"/>
    </location>
</feature>
<keyword evidence="6" id="KW-0029">Amino-acid transport</keyword>
<dbReference type="GO" id="GO:0015189">
    <property type="term" value="F:L-lysine transmembrane transporter activity"/>
    <property type="evidence" value="ECO:0007669"/>
    <property type="project" value="TreeGrafter"/>
</dbReference>
<dbReference type="EMBL" id="HBHK01001462">
    <property type="protein sequence ID" value="CAD9664015.1"/>
    <property type="molecule type" value="Transcribed_RNA"/>
</dbReference>
<dbReference type="PANTHER" id="PTHR22950">
    <property type="entry name" value="AMINO ACID TRANSPORTER"/>
    <property type="match status" value="1"/>
</dbReference>
<feature type="transmembrane region" description="Helical" evidence="9">
    <location>
        <begin position="244"/>
        <end position="266"/>
    </location>
</feature>
<dbReference type="GO" id="GO:0061459">
    <property type="term" value="F:L-arginine transmembrane transporter activity"/>
    <property type="evidence" value="ECO:0007669"/>
    <property type="project" value="TreeGrafter"/>
</dbReference>
<keyword evidence="5 9" id="KW-0812">Transmembrane</keyword>
<evidence type="ECO:0000259" key="10">
    <source>
        <dbReference type="Pfam" id="PF01490"/>
    </source>
</evidence>
<feature type="transmembrane region" description="Helical" evidence="9">
    <location>
        <begin position="403"/>
        <end position="422"/>
    </location>
</feature>
<gene>
    <name evidence="11" type="ORF">QSP1433_LOCUS865</name>
</gene>
<feature type="transmembrane region" description="Helical" evidence="9">
    <location>
        <begin position="177"/>
        <end position="195"/>
    </location>
</feature>
<feature type="transmembrane region" description="Helical" evidence="9">
    <location>
        <begin position="434"/>
        <end position="451"/>
    </location>
</feature>
<comment type="subcellular location">
    <subcellularLocation>
        <location evidence="1">Vacuole membrane</location>
        <topology evidence="1">Multi-pass membrane protein</topology>
    </subcellularLocation>
</comment>
<evidence type="ECO:0000256" key="6">
    <source>
        <dbReference type="ARBA" id="ARBA00022970"/>
    </source>
</evidence>
<feature type="transmembrane region" description="Helical" evidence="9">
    <location>
        <begin position="53"/>
        <end position="78"/>
    </location>
</feature>